<dbReference type="STRING" id="748909.SAMN05192575_101422"/>
<dbReference type="Proteomes" id="UP000199113">
    <property type="component" value="Unassembled WGS sequence"/>
</dbReference>
<keyword evidence="1 4" id="KW-0808">Transferase</keyword>
<evidence type="ECO:0000256" key="3">
    <source>
        <dbReference type="PIRSR" id="PIRSR620019-2"/>
    </source>
</evidence>
<reference evidence="4" key="1">
    <citation type="submission" date="2016-10" db="EMBL/GenBank/DDBJ databases">
        <authorList>
            <person name="de Groot N.N."/>
        </authorList>
    </citation>
    <scope>NUCLEOTIDE SEQUENCE [LARGE SCALE GENOMIC DNA]</scope>
    <source>
        <strain evidence="4">CGMCC 1.10697</strain>
    </source>
</reference>
<evidence type="ECO:0000256" key="2">
    <source>
        <dbReference type="ARBA" id="ARBA00022737"/>
    </source>
</evidence>
<feature type="binding site" evidence="3">
    <location>
        <position position="78"/>
    </location>
    <ligand>
        <name>substrate</name>
    </ligand>
</feature>
<dbReference type="InterPro" id="IPR050179">
    <property type="entry name" value="Trans_hexapeptide_repeat"/>
</dbReference>
<accession>A0A1I0VSJ8</accession>
<dbReference type="InterPro" id="IPR001451">
    <property type="entry name" value="Hexapep"/>
</dbReference>
<dbReference type="Gene3D" id="2.160.10.10">
    <property type="entry name" value="Hexapeptide repeat proteins"/>
    <property type="match status" value="2"/>
</dbReference>
<dbReference type="InterPro" id="IPR020019">
    <property type="entry name" value="AcTrfase_PglD-like"/>
</dbReference>
<gene>
    <name evidence="4" type="ORF">SAMN05192575_101422</name>
</gene>
<dbReference type="Pfam" id="PF00132">
    <property type="entry name" value="Hexapep"/>
    <property type="match status" value="1"/>
</dbReference>
<dbReference type="NCBIfam" id="TIGR03570">
    <property type="entry name" value="NeuD_NnaD"/>
    <property type="match status" value="1"/>
</dbReference>
<keyword evidence="4" id="KW-0012">Acyltransferase</keyword>
<name>A0A1I0VSJ8_9ACTN</name>
<keyword evidence="2" id="KW-0677">Repeat</keyword>
<evidence type="ECO:0000256" key="1">
    <source>
        <dbReference type="ARBA" id="ARBA00022679"/>
    </source>
</evidence>
<dbReference type="SUPFAM" id="SSF51161">
    <property type="entry name" value="Trimeric LpxA-like enzymes"/>
    <property type="match status" value="1"/>
</dbReference>
<dbReference type="PROSITE" id="PS00101">
    <property type="entry name" value="HEXAPEP_TRANSFERASES"/>
    <property type="match status" value="1"/>
</dbReference>
<proteinExistence type="predicted"/>
<dbReference type="InterPro" id="IPR011004">
    <property type="entry name" value="Trimer_LpxA-like_sf"/>
</dbReference>
<organism evidence="4 5">
    <name type="scientific">Nocardioides alpinus</name>
    <dbReference type="NCBI Taxonomy" id="748909"/>
    <lineage>
        <taxon>Bacteria</taxon>
        <taxon>Bacillati</taxon>
        <taxon>Actinomycetota</taxon>
        <taxon>Actinomycetes</taxon>
        <taxon>Propionibacteriales</taxon>
        <taxon>Nocardioidaceae</taxon>
        <taxon>Nocardioides</taxon>
    </lineage>
</organism>
<evidence type="ECO:0000313" key="5">
    <source>
        <dbReference type="Proteomes" id="UP000199113"/>
    </source>
</evidence>
<dbReference type="PANTHER" id="PTHR43300:SF7">
    <property type="entry name" value="UDP-N-ACETYLBACILLOSAMINE N-ACETYLTRANSFERASE"/>
    <property type="match status" value="1"/>
</dbReference>
<dbReference type="InterPro" id="IPR018357">
    <property type="entry name" value="Hexapep_transf_CS"/>
</dbReference>
<dbReference type="AlphaFoldDB" id="A0A1I0VSJ8"/>
<sequence>MRGPQHGVATVSGLLLVGASGLAREATTVAVWLHHQGPVSIVDDDPATWGTLHGLTPVLGSVDLVTDVVDHDVVLTLGKGGHRHRVALRLEMLGMDPGRYTSLIHPRVVLPGSCSIGTGSIALDGVVLTADVEVGRHVVLMPQVTLTHGCRVHDFATICAGVSLGGDVEIGEGAYVGMNASVRQGVHVGAGATVGMGAVVLHDVPAGETWVGVPARPVRTGVTA</sequence>
<protein>
    <submittedName>
        <fullName evidence="4">Sugar O-acyltransferase, sialic acid O-acetyltransferase NeuD family</fullName>
    </submittedName>
</protein>
<dbReference type="CDD" id="cd03360">
    <property type="entry name" value="LbH_AT_putative"/>
    <property type="match status" value="1"/>
</dbReference>
<evidence type="ECO:0000313" key="4">
    <source>
        <dbReference type="EMBL" id="SFA79208.1"/>
    </source>
</evidence>
<dbReference type="GO" id="GO:0016746">
    <property type="term" value="F:acyltransferase activity"/>
    <property type="evidence" value="ECO:0007669"/>
    <property type="project" value="UniProtKB-KW"/>
</dbReference>
<dbReference type="EMBL" id="FOKC01000001">
    <property type="protein sequence ID" value="SFA79208.1"/>
    <property type="molecule type" value="Genomic_DNA"/>
</dbReference>
<dbReference type="PANTHER" id="PTHR43300">
    <property type="entry name" value="ACETYLTRANSFERASE"/>
    <property type="match status" value="1"/>
</dbReference>